<dbReference type="PANTHER" id="PTHR21330:SF1">
    <property type="entry name" value="E3 SUMO-PROTEIN LIGASE NSE2"/>
    <property type="match status" value="1"/>
</dbReference>
<evidence type="ECO:0000256" key="7">
    <source>
        <dbReference type="ARBA" id="ARBA00022771"/>
    </source>
</evidence>
<sequence>MTVNCPKTVPTQNERPEPSQVPSAAPSSALLHSAHSGPRTGSGRTGSEPAPVRSGPVRSGPVSSRPVPSRPVPSPPNSRFAPRRPRSLSGSRRRPPRPARSPCPGSARGQGRWRLRAQGMEEGWEEWEGDGGAPYDVAEPSHHMTAPADEAVPPAPVPGATACLPVSPGGRRGAALGAAALSACEDETNTFKMSGGPRVSFNAIDSALSSLKNCQSYINSGMDVATQVALDLVESFNDEEDVNNMEKVMLEYARMDRELNHYISAFEEIINQVKQEKPENLPDLENLAQKKFLEMESMNSDSDLQSNEKYMHFKDQLKEMKKQYHSNDTIEQIDEDLAVTRSPMTFICPITQVIMKRPVRNKVCGHIYEEDAILEMIQIQKQKKKKVRCPKMGCSHDDVEVSDLVRDEILKRLIDSQQKQSWSSLDTQAGYATATKKICY</sequence>
<dbReference type="GO" id="GO:0008270">
    <property type="term" value="F:zinc ion binding"/>
    <property type="evidence" value="ECO:0007669"/>
    <property type="project" value="UniProtKB-KW"/>
</dbReference>
<dbReference type="SUPFAM" id="SSF57850">
    <property type="entry name" value="RING/U-box"/>
    <property type="match status" value="1"/>
</dbReference>
<evidence type="ECO:0000313" key="16">
    <source>
        <dbReference type="Ensembl" id="ENSJHYP00000012116.1"/>
    </source>
</evidence>
<accession>A0A8C5J4T6</accession>
<dbReference type="GO" id="GO:0000724">
    <property type="term" value="P:double-strand break repair via homologous recombination"/>
    <property type="evidence" value="ECO:0007669"/>
    <property type="project" value="InterPro"/>
</dbReference>
<keyword evidence="8" id="KW-0833">Ubl conjugation pathway</keyword>
<dbReference type="Ensembl" id="ENSJHYT00000014656.1">
    <property type="protein sequence ID" value="ENSJHYP00000012116.1"/>
    <property type="gene ID" value="ENSJHYG00000009461.1"/>
</dbReference>
<comment type="subcellular location">
    <subcellularLocation>
        <location evidence="1">Nucleus</location>
    </subcellularLocation>
</comment>
<dbReference type="UniPathway" id="UPA00886"/>
<keyword evidence="17" id="KW-1185">Reference proteome</keyword>
<evidence type="ECO:0000256" key="8">
    <source>
        <dbReference type="ARBA" id="ARBA00022786"/>
    </source>
</evidence>
<evidence type="ECO:0000256" key="12">
    <source>
        <dbReference type="ARBA" id="ARBA00032533"/>
    </source>
</evidence>
<feature type="region of interest" description="Disordered" evidence="14">
    <location>
        <begin position="1"/>
        <end position="113"/>
    </location>
</feature>
<dbReference type="CDD" id="cd16651">
    <property type="entry name" value="SPL-RING_NSE2"/>
    <property type="match status" value="1"/>
</dbReference>
<protein>
    <recommendedName>
        <fullName evidence="4">E3 SUMO-protein ligase NSE2</fullName>
    </recommendedName>
    <alternativeName>
        <fullName evidence="11">E3 SUMO-protein transferase NSE2</fullName>
    </alternativeName>
    <alternativeName>
        <fullName evidence="12">Non-structural maintenance of chromosomes element 2 homolog</fullName>
    </alternativeName>
</protein>
<keyword evidence="10" id="KW-0539">Nucleus</keyword>
<dbReference type="InterPro" id="IPR013083">
    <property type="entry name" value="Znf_RING/FYVE/PHD"/>
</dbReference>
<feature type="compositionally biased region" description="Low complexity" evidence="14">
    <location>
        <begin position="22"/>
        <end position="67"/>
    </location>
</feature>
<dbReference type="AlphaFoldDB" id="A0A8C5J4T6"/>
<evidence type="ECO:0000256" key="13">
    <source>
        <dbReference type="PROSITE-ProRule" id="PRU00452"/>
    </source>
</evidence>
<dbReference type="OMA" id="CEDETNT"/>
<feature type="compositionally biased region" description="Polar residues" evidence="14">
    <location>
        <begin position="1"/>
        <end position="13"/>
    </location>
</feature>
<dbReference type="Pfam" id="PF11789">
    <property type="entry name" value="zf-Nse"/>
    <property type="match status" value="1"/>
</dbReference>
<dbReference type="Gene3D" id="3.30.40.10">
    <property type="entry name" value="Zinc/RING finger domain, C3HC4 (zinc finger)"/>
    <property type="match status" value="1"/>
</dbReference>
<reference evidence="16" key="2">
    <citation type="submission" date="2025-09" db="UniProtKB">
        <authorList>
            <consortium name="Ensembl"/>
        </authorList>
    </citation>
    <scope>IDENTIFICATION</scope>
</reference>
<dbReference type="InterPro" id="IPR004181">
    <property type="entry name" value="Znf_MIZ"/>
</dbReference>
<evidence type="ECO:0000256" key="1">
    <source>
        <dbReference type="ARBA" id="ARBA00004123"/>
    </source>
</evidence>
<dbReference type="GO" id="GO:0061665">
    <property type="term" value="F:SUMO ligase activity"/>
    <property type="evidence" value="ECO:0007669"/>
    <property type="project" value="TreeGrafter"/>
</dbReference>
<proteinExistence type="inferred from homology"/>
<dbReference type="GO" id="GO:0030915">
    <property type="term" value="C:Smc5-Smc6 complex"/>
    <property type="evidence" value="ECO:0007669"/>
    <property type="project" value="InterPro"/>
</dbReference>
<comment type="similarity">
    <text evidence="3">Belongs to the NSE2 family.</text>
</comment>
<evidence type="ECO:0000256" key="3">
    <source>
        <dbReference type="ARBA" id="ARBA00008212"/>
    </source>
</evidence>
<keyword evidence="5" id="KW-0808">Transferase</keyword>
<name>A0A8C5J4T6_JUNHY</name>
<organism evidence="16 17">
    <name type="scientific">Junco hyemalis</name>
    <name type="common">Dark-eyed junco</name>
    <dbReference type="NCBI Taxonomy" id="40217"/>
    <lineage>
        <taxon>Eukaryota</taxon>
        <taxon>Metazoa</taxon>
        <taxon>Chordata</taxon>
        <taxon>Craniata</taxon>
        <taxon>Vertebrata</taxon>
        <taxon>Euteleostomi</taxon>
        <taxon>Archelosauria</taxon>
        <taxon>Archosauria</taxon>
        <taxon>Dinosauria</taxon>
        <taxon>Saurischia</taxon>
        <taxon>Theropoda</taxon>
        <taxon>Coelurosauria</taxon>
        <taxon>Aves</taxon>
        <taxon>Neognathae</taxon>
        <taxon>Neoaves</taxon>
        <taxon>Telluraves</taxon>
        <taxon>Australaves</taxon>
        <taxon>Passeriformes</taxon>
        <taxon>Passerellidae</taxon>
        <taxon>Junco</taxon>
    </lineage>
</organism>
<dbReference type="Proteomes" id="UP000694408">
    <property type="component" value="Unplaced"/>
</dbReference>
<evidence type="ECO:0000256" key="6">
    <source>
        <dbReference type="ARBA" id="ARBA00022723"/>
    </source>
</evidence>
<keyword evidence="9" id="KW-0862">Zinc</keyword>
<keyword evidence="6" id="KW-0479">Metal-binding</keyword>
<feature type="compositionally biased region" description="Basic residues" evidence="14">
    <location>
        <begin position="81"/>
        <end position="97"/>
    </location>
</feature>
<dbReference type="GO" id="GO:0016925">
    <property type="term" value="P:protein sumoylation"/>
    <property type="evidence" value="ECO:0007669"/>
    <property type="project" value="UniProtKB-UniPathway"/>
</dbReference>
<evidence type="ECO:0000256" key="10">
    <source>
        <dbReference type="ARBA" id="ARBA00023242"/>
    </source>
</evidence>
<keyword evidence="7 13" id="KW-0863">Zinc-finger</keyword>
<dbReference type="GO" id="GO:0005634">
    <property type="term" value="C:nucleus"/>
    <property type="evidence" value="ECO:0007669"/>
    <property type="project" value="UniProtKB-SubCell"/>
</dbReference>
<evidence type="ECO:0000256" key="2">
    <source>
        <dbReference type="ARBA" id="ARBA00004718"/>
    </source>
</evidence>
<dbReference type="PROSITE" id="PS51044">
    <property type="entry name" value="ZF_SP_RING"/>
    <property type="match status" value="1"/>
</dbReference>
<evidence type="ECO:0000256" key="5">
    <source>
        <dbReference type="ARBA" id="ARBA00022679"/>
    </source>
</evidence>
<evidence type="ECO:0000256" key="14">
    <source>
        <dbReference type="SAM" id="MobiDB-lite"/>
    </source>
</evidence>
<feature type="domain" description="SP-RING-type" evidence="15">
    <location>
        <begin position="333"/>
        <end position="419"/>
    </location>
</feature>
<evidence type="ECO:0000256" key="4">
    <source>
        <dbReference type="ARBA" id="ARBA00020923"/>
    </source>
</evidence>
<evidence type="ECO:0000313" key="17">
    <source>
        <dbReference type="Proteomes" id="UP000694408"/>
    </source>
</evidence>
<evidence type="ECO:0000256" key="11">
    <source>
        <dbReference type="ARBA" id="ARBA00031731"/>
    </source>
</evidence>
<evidence type="ECO:0000256" key="9">
    <source>
        <dbReference type="ARBA" id="ARBA00022833"/>
    </source>
</evidence>
<evidence type="ECO:0000259" key="15">
    <source>
        <dbReference type="PROSITE" id="PS51044"/>
    </source>
</evidence>
<reference evidence="16" key="1">
    <citation type="submission" date="2025-08" db="UniProtKB">
        <authorList>
            <consortium name="Ensembl"/>
        </authorList>
    </citation>
    <scope>IDENTIFICATION</scope>
</reference>
<comment type="pathway">
    <text evidence="2">Protein modification; protein sumoylation.</text>
</comment>
<dbReference type="PANTHER" id="PTHR21330">
    <property type="entry name" value="E3 SUMO-PROTEIN LIGASE NSE2"/>
    <property type="match status" value="1"/>
</dbReference>
<dbReference type="InterPro" id="IPR026846">
    <property type="entry name" value="Nse2(Mms21)"/>
</dbReference>